<feature type="compositionally biased region" description="Acidic residues" evidence="1">
    <location>
        <begin position="218"/>
        <end position="232"/>
    </location>
</feature>
<reference evidence="2 3" key="1">
    <citation type="submission" date="2023-10" db="EMBL/GenBank/DDBJ databases">
        <title>Draft genome sequence of Xylaria bambusicola isolate GMP-LS, the root and basal stem rot pathogen of sugarcane in Indonesia.</title>
        <authorList>
            <person name="Selvaraj P."/>
            <person name="Muralishankar V."/>
            <person name="Muruganantham S."/>
            <person name="Sp S."/>
            <person name="Haryani S."/>
            <person name="Lau K.J.X."/>
            <person name="Naqvi N.I."/>
        </authorList>
    </citation>
    <scope>NUCLEOTIDE SEQUENCE [LARGE SCALE GENOMIC DNA]</scope>
    <source>
        <strain evidence="2">GMP-LS</strain>
    </source>
</reference>
<evidence type="ECO:0000313" key="2">
    <source>
        <dbReference type="EMBL" id="KAK5626809.1"/>
    </source>
</evidence>
<gene>
    <name evidence="2" type="ORF">RRF57_002524</name>
</gene>
<evidence type="ECO:0000313" key="3">
    <source>
        <dbReference type="Proteomes" id="UP001305414"/>
    </source>
</evidence>
<feature type="compositionally biased region" description="Low complexity" evidence="1">
    <location>
        <begin position="237"/>
        <end position="247"/>
    </location>
</feature>
<name>A0AAN7UT08_9PEZI</name>
<feature type="region of interest" description="Disordered" evidence="1">
    <location>
        <begin position="213"/>
        <end position="247"/>
    </location>
</feature>
<evidence type="ECO:0000256" key="1">
    <source>
        <dbReference type="SAM" id="MobiDB-lite"/>
    </source>
</evidence>
<protein>
    <submittedName>
        <fullName evidence="2">Uncharacterized protein</fullName>
    </submittedName>
</protein>
<organism evidence="2 3">
    <name type="scientific">Xylaria bambusicola</name>
    <dbReference type="NCBI Taxonomy" id="326684"/>
    <lineage>
        <taxon>Eukaryota</taxon>
        <taxon>Fungi</taxon>
        <taxon>Dikarya</taxon>
        <taxon>Ascomycota</taxon>
        <taxon>Pezizomycotina</taxon>
        <taxon>Sordariomycetes</taxon>
        <taxon>Xylariomycetidae</taxon>
        <taxon>Xylariales</taxon>
        <taxon>Xylariaceae</taxon>
        <taxon>Xylaria</taxon>
    </lineage>
</organism>
<accession>A0AAN7UT08</accession>
<dbReference type="AlphaFoldDB" id="A0AAN7UT08"/>
<comment type="caution">
    <text evidence="2">The sequence shown here is derived from an EMBL/GenBank/DDBJ whole genome shotgun (WGS) entry which is preliminary data.</text>
</comment>
<proteinExistence type="predicted"/>
<dbReference type="Proteomes" id="UP001305414">
    <property type="component" value="Unassembled WGS sequence"/>
</dbReference>
<keyword evidence="3" id="KW-1185">Reference proteome</keyword>
<sequence length="247" mass="26944">MQGISTPYLQPLLSQSFFAALLFQVQHKQPERWPATARATRAVRATTAKAVIAAVTVATSPPQTTAPSTGPGPDTVPYQAVTDPIQVVITLAMPPVTPPAVEAAAREAITAPAPAVAAKAAAAEARGSSTEPHYNLFARMMRRSIIPRPIHSNRVEINGYHENPALYNTMSTAYGLDIRQKQEQEQEQPEYGEYVAAPDGYGYNYDYEYYQQTQVPYEYEEAEEEGEGEEEVPPQNGSASGSRRSGR</sequence>
<dbReference type="EMBL" id="JAWHQM010000004">
    <property type="protein sequence ID" value="KAK5626809.1"/>
    <property type="molecule type" value="Genomic_DNA"/>
</dbReference>